<gene>
    <name evidence="7" type="ORF">ABFZ84_11805</name>
</gene>
<evidence type="ECO:0000256" key="1">
    <source>
        <dbReference type="ARBA" id="ARBA00004167"/>
    </source>
</evidence>
<comment type="caution">
    <text evidence="7">The sequence shown here is derived from an EMBL/GenBank/DDBJ whole genome shotgun (WGS) entry which is preliminary data.</text>
</comment>
<accession>A0ABV3Z872</accession>
<evidence type="ECO:0000256" key="3">
    <source>
        <dbReference type="ARBA" id="ARBA00022692"/>
    </source>
</evidence>
<evidence type="ECO:0000313" key="7">
    <source>
        <dbReference type="EMBL" id="MEX6634229.1"/>
    </source>
</evidence>
<keyword evidence="8" id="KW-1185">Reference proteome</keyword>
<evidence type="ECO:0000313" key="8">
    <source>
        <dbReference type="Proteomes" id="UP001560685"/>
    </source>
</evidence>
<evidence type="ECO:0000256" key="5">
    <source>
        <dbReference type="ARBA" id="ARBA00023136"/>
    </source>
</evidence>
<dbReference type="EMBL" id="JBEHZE010000001">
    <property type="protein sequence ID" value="MEX6634229.1"/>
    <property type="molecule type" value="Genomic_DNA"/>
</dbReference>
<comment type="subcellular location">
    <subcellularLocation>
        <location evidence="1">Membrane</location>
        <topology evidence="1">Single-pass membrane protein</topology>
    </subcellularLocation>
</comment>
<dbReference type="PROSITE" id="PS00409">
    <property type="entry name" value="PROKAR_NTER_METHYL"/>
    <property type="match status" value="1"/>
</dbReference>
<dbReference type="Pfam" id="PF07963">
    <property type="entry name" value="N_methyl"/>
    <property type="match status" value="1"/>
</dbReference>
<reference evidence="7 8" key="1">
    <citation type="submission" date="2024-05" db="EMBL/GenBank/DDBJ databases">
        <title>Three bacterial strains, DH-69, EH-24, and ECK-19 isolated from coastal sediments.</title>
        <authorList>
            <person name="Ye Y.-Q."/>
            <person name="Du Z.-J."/>
        </authorList>
    </citation>
    <scope>NUCLEOTIDE SEQUENCE [LARGE SCALE GENOMIC DNA]</scope>
    <source>
        <strain evidence="7 8">ECK-19</strain>
    </source>
</reference>
<keyword evidence="2" id="KW-0488">Methylation</keyword>
<dbReference type="InterPro" id="IPR012902">
    <property type="entry name" value="N_methyl_site"/>
</dbReference>
<dbReference type="NCBIfam" id="TIGR02532">
    <property type="entry name" value="IV_pilin_GFxxxE"/>
    <property type="match status" value="1"/>
</dbReference>
<dbReference type="SUPFAM" id="SSF54523">
    <property type="entry name" value="Pili subunits"/>
    <property type="match status" value="1"/>
</dbReference>
<proteinExistence type="predicted"/>
<evidence type="ECO:0000256" key="2">
    <source>
        <dbReference type="ARBA" id="ARBA00022481"/>
    </source>
</evidence>
<feature type="transmembrane region" description="Helical" evidence="6">
    <location>
        <begin position="42"/>
        <end position="63"/>
    </location>
</feature>
<organism evidence="7 8">
    <name type="scientific">Hyphococcus lacteus</name>
    <dbReference type="NCBI Taxonomy" id="3143536"/>
    <lineage>
        <taxon>Bacteria</taxon>
        <taxon>Pseudomonadati</taxon>
        <taxon>Pseudomonadota</taxon>
        <taxon>Alphaproteobacteria</taxon>
        <taxon>Parvularculales</taxon>
        <taxon>Parvularculaceae</taxon>
        <taxon>Hyphococcus</taxon>
    </lineage>
</organism>
<name>A0ABV3Z872_9PROT</name>
<keyword evidence="3 6" id="KW-0812">Transmembrane</keyword>
<evidence type="ECO:0000256" key="6">
    <source>
        <dbReference type="SAM" id="Phobius"/>
    </source>
</evidence>
<dbReference type="Proteomes" id="UP001560685">
    <property type="component" value="Unassembled WGS sequence"/>
</dbReference>
<sequence>MIYIPSGRMANPGAKGWTRTLATGQRNNGWLRERRQQRGVTLVELLVVMMIMAMVAGVVIISAPPPIGDLRKTADRFAARLDHAVGYSITSNFPIALEVDANGYLFTQYTDGAWEKSSDKKLQPVMLSPDYWLEMSKPDNDKKIPDTQLSEPKTHIYTFSPTGETDAFNVRFHHDRKYIDVVMNDQGNVEVIANDAR</sequence>
<dbReference type="Gene3D" id="3.55.40.10">
    <property type="entry name" value="minor pseudopilin epsh domain"/>
    <property type="match status" value="1"/>
</dbReference>
<evidence type="ECO:0000256" key="4">
    <source>
        <dbReference type="ARBA" id="ARBA00022989"/>
    </source>
</evidence>
<keyword evidence="5 6" id="KW-0472">Membrane</keyword>
<keyword evidence="4 6" id="KW-1133">Transmembrane helix</keyword>
<dbReference type="RefSeq" id="WP_369314218.1">
    <property type="nucleotide sequence ID" value="NZ_JBEHZE010000001.1"/>
</dbReference>
<dbReference type="InterPro" id="IPR002416">
    <property type="entry name" value="T2SS_protein-GspH"/>
</dbReference>
<dbReference type="PRINTS" id="PR00885">
    <property type="entry name" value="BCTERIALGSPH"/>
</dbReference>
<dbReference type="InterPro" id="IPR045584">
    <property type="entry name" value="Pilin-like"/>
</dbReference>
<protein>
    <submittedName>
        <fullName evidence="7">Prepilin-type N-terminal cleavage/methylation domain-containing protein</fullName>
    </submittedName>
</protein>